<reference evidence="2" key="1">
    <citation type="journal article" date="2021" name="PeerJ">
        <title>Extensive microbial diversity within the chicken gut microbiome revealed by metagenomics and culture.</title>
        <authorList>
            <person name="Gilroy R."/>
            <person name="Ravi A."/>
            <person name="Getino M."/>
            <person name="Pursley I."/>
            <person name="Horton D.L."/>
            <person name="Alikhan N.F."/>
            <person name="Baker D."/>
            <person name="Gharbi K."/>
            <person name="Hall N."/>
            <person name="Watson M."/>
            <person name="Adriaenssens E.M."/>
            <person name="Foster-Nyarko E."/>
            <person name="Jarju S."/>
            <person name="Secka A."/>
            <person name="Antonio M."/>
            <person name="Oren A."/>
            <person name="Chaudhuri R.R."/>
            <person name="La Ragione R."/>
            <person name="Hildebrand F."/>
            <person name="Pallen M.J."/>
        </authorList>
    </citation>
    <scope>NUCLEOTIDE SEQUENCE</scope>
    <source>
        <strain evidence="2">ChiGjej1B1-13045</strain>
    </source>
</reference>
<accession>A0A9D2D8U4</accession>
<dbReference type="InterPro" id="IPR026906">
    <property type="entry name" value="LRR_5"/>
</dbReference>
<dbReference type="EMBL" id="DXCD01000046">
    <property type="protein sequence ID" value="HIZ12635.1"/>
    <property type="molecule type" value="Genomic_DNA"/>
</dbReference>
<sequence>MRIHYRETEECIEIVRCFGADGNIELPGQIQGRPVTRAAAYAFSARKAQEDEEVLVCETDEGRIFRQQEQLLAGDIVESVRFPDTMREIGKYIFYGCRNLEELTFSDSLTEIGSGAFTGCRSLNRLDVRFLNGRRSCVPDILGDLWQRIDAAFYEAPGGSREAGDGGRREAGDGGSREAGGNDCLEKRAELVFPEHYEEAVENTPARILFTQHHGSGNNYRQCFYNKEMDYRKYDDLFFVAKAQDKVSVLADLIFGRLLYPAGLARAAEESYEAYVREHGGQIAEYLTDTGRMEALREMSRRGLWTKEALDAAVDHAAAHQTAGRGESLSFLMNERHRLFPVRKGKYEL</sequence>
<organism evidence="2 3">
    <name type="scientific">Candidatus Mediterraneibacter stercorigallinarum</name>
    <dbReference type="NCBI Taxonomy" id="2838686"/>
    <lineage>
        <taxon>Bacteria</taxon>
        <taxon>Bacillati</taxon>
        <taxon>Bacillota</taxon>
        <taxon>Clostridia</taxon>
        <taxon>Lachnospirales</taxon>
        <taxon>Lachnospiraceae</taxon>
        <taxon>Mediterraneibacter</taxon>
    </lineage>
</organism>
<feature type="region of interest" description="Disordered" evidence="1">
    <location>
        <begin position="158"/>
        <end position="182"/>
    </location>
</feature>
<proteinExistence type="predicted"/>
<reference evidence="2" key="2">
    <citation type="submission" date="2021-04" db="EMBL/GenBank/DDBJ databases">
        <authorList>
            <person name="Gilroy R."/>
        </authorList>
    </citation>
    <scope>NUCLEOTIDE SEQUENCE</scope>
    <source>
        <strain evidence="2">ChiGjej1B1-13045</strain>
    </source>
</reference>
<name>A0A9D2D8U4_9FIRM</name>
<dbReference type="Pfam" id="PF13306">
    <property type="entry name" value="LRR_5"/>
    <property type="match status" value="1"/>
</dbReference>
<evidence type="ECO:0000256" key="1">
    <source>
        <dbReference type="SAM" id="MobiDB-lite"/>
    </source>
</evidence>
<dbReference type="SUPFAM" id="SSF52058">
    <property type="entry name" value="L domain-like"/>
    <property type="match status" value="1"/>
</dbReference>
<protein>
    <submittedName>
        <fullName evidence="2">Leucine-rich repeat domain-containing protein</fullName>
    </submittedName>
</protein>
<evidence type="ECO:0000313" key="2">
    <source>
        <dbReference type="EMBL" id="HIZ12635.1"/>
    </source>
</evidence>
<dbReference type="InterPro" id="IPR032675">
    <property type="entry name" value="LRR_dom_sf"/>
</dbReference>
<comment type="caution">
    <text evidence="2">The sequence shown here is derived from an EMBL/GenBank/DDBJ whole genome shotgun (WGS) entry which is preliminary data.</text>
</comment>
<gene>
    <name evidence="2" type="ORF">H9817_01725</name>
</gene>
<dbReference type="Proteomes" id="UP000824017">
    <property type="component" value="Unassembled WGS sequence"/>
</dbReference>
<evidence type="ECO:0000313" key="3">
    <source>
        <dbReference type="Proteomes" id="UP000824017"/>
    </source>
</evidence>
<dbReference type="AlphaFoldDB" id="A0A9D2D8U4"/>
<dbReference type="Gene3D" id="3.80.10.10">
    <property type="entry name" value="Ribonuclease Inhibitor"/>
    <property type="match status" value="1"/>
</dbReference>
<feature type="compositionally biased region" description="Basic and acidic residues" evidence="1">
    <location>
        <begin position="162"/>
        <end position="176"/>
    </location>
</feature>